<evidence type="ECO:0000256" key="1">
    <source>
        <dbReference type="ARBA" id="ARBA00023098"/>
    </source>
</evidence>
<reference evidence="3 4" key="1">
    <citation type="submission" date="2014-10" db="EMBL/GenBank/DDBJ databases">
        <title>Draft genome sequence of Novosphingobium subterraneum DSM 12447.</title>
        <authorList>
            <person name="Gan H.M."/>
            <person name="Gan H.Y."/>
            <person name="Savka M.A."/>
        </authorList>
    </citation>
    <scope>NUCLEOTIDE SEQUENCE [LARGE SCALE GENOMIC DNA]</scope>
    <source>
        <strain evidence="3 4">DSM 12447</strain>
    </source>
</reference>
<dbReference type="GO" id="GO:0006635">
    <property type="term" value="P:fatty acid beta-oxidation"/>
    <property type="evidence" value="ECO:0007669"/>
    <property type="project" value="TreeGrafter"/>
</dbReference>
<dbReference type="Gene3D" id="3.90.226.10">
    <property type="entry name" value="2-enoyl-CoA Hydratase, Chain A, domain 1"/>
    <property type="match status" value="1"/>
</dbReference>
<dbReference type="NCBIfam" id="NF005925">
    <property type="entry name" value="PRK07938.1"/>
    <property type="match status" value="1"/>
</dbReference>
<dbReference type="Proteomes" id="UP000031338">
    <property type="component" value="Unassembled WGS sequence"/>
</dbReference>
<dbReference type="PANTHER" id="PTHR11941">
    <property type="entry name" value="ENOYL-COA HYDRATASE-RELATED"/>
    <property type="match status" value="1"/>
</dbReference>
<gene>
    <name evidence="3" type="ORF">NJ75_02306</name>
</gene>
<dbReference type="Pfam" id="PF00378">
    <property type="entry name" value="ECH_1"/>
    <property type="match status" value="1"/>
</dbReference>
<evidence type="ECO:0000313" key="3">
    <source>
        <dbReference type="EMBL" id="KHS46045.1"/>
    </source>
</evidence>
<dbReference type="InterPro" id="IPR001753">
    <property type="entry name" value="Enoyl-CoA_hydra/iso"/>
</dbReference>
<dbReference type="PANTHER" id="PTHR11941:SF169">
    <property type="entry name" value="(7AS)-7A-METHYL-1,5-DIOXO-2,3,5,6,7,7A-HEXAHYDRO-1H-INDENE-CARBOXYL-COA HYDROLASE"/>
    <property type="match status" value="1"/>
</dbReference>
<sequence>MPITLTVKDRIAEIVFDVPPVNAFDSETWMSLPAIVKKAAADPEANVVLIRAAEDSRGFCGGVDIKEMQAHPERITVLNRGNFLTFKAIHEAEIPVVVAAHKFVIGGGIGICGASDVIIAADDAFFSLPEVDRGAMGGASHMSRMLPLHKVRAAFFTGGNIPAQEAYRLGAVEKVVPRADLVAEAHAFCSVIASKSRKALVIAKEALNGLEARDVDRGYRWEQGFTLEMYMHEDSQRARDAFVETGKAAKF</sequence>
<dbReference type="PATRIC" id="fig|48936.3.peg.2318"/>
<protein>
    <submittedName>
        <fullName evidence="3">Enoyl-CoA hydratase/isomerase</fullName>
    </submittedName>
</protein>
<dbReference type="STRING" id="48936.NJ75_02306"/>
<dbReference type="GO" id="GO:0016829">
    <property type="term" value="F:lyase activity"/>
    <property type="evidence" value="ECO:0007669"/>
    <property type="project" value="UniProtKB-KW"/>
</dbReference>
<proteinExistence type="predicted"/>
<evidence type="ECO:0000313" key="4">
    <source>
        <dbReference type="Proteomes" id="UP000031338"/>
    </source>
</evidence>
<dbReference type="InterPro" id="IPR029045">
    <property type="entry name" value="ClpP/crotonase-like_dom_sf"/>
</dbReference>
<dbReference type="RefSeq" id="WP_039334517.1">
    <property type="nucleotide sequence ID" value="NZ_JBNNWK010000009.1"/>
</dbReference>
<accession>A0A0B9A9N6</accession>
<dbReference type="EMBL" id="JRVC01000010">
    <property type="protein sequence ID" value="KHS46045.1"/>
    <property type="molecule type" value="Genomic_DNA"/>
</dbReference>
<comment type="caution">
    <text evidence="3">The sequence shown here is derived from an EMBL/GenBank/DDBJ whole genome shotgun (WGS) entry which is preliminary data.</text>
</comment>
<organism evidence="3 4">
    <name type="scientific">Novosphingobium subterraneum</name>
    <dbReference type="NCBI Taxonomy" id="48936"/>
    <lineage>
        <taxon>Bacteria</taxon>
        <taxon>Pseudomonadati</taxon>
        <taxon>Pseudomonadota</taxon>
        <taxon>Alphaproteobacteria</taxon>
        <taxon>Sphingomonadales</taxon>
        <taxon>Sphingomonadaceae</taxon>
        <taxon>Novosphingobium</taxon>
    </lineage>
</organism>
<dbReference type="GO" id="GO:0016853">
    <property type="term" value="F:isomerase activity"/>
    <property type="evidence" value="ECO:0007669"/>
    <property type="project" value="UniProtKB-KW"/>
</dbReference>
<keyword evidence="1" id="KW-0443">Lipid metabolism</keyword>
<dbReference type="AlphaFoldDB" id="A0A0B9A9N6"/>
<keyword evidence="2" id="KW-0456">Lyase</keyword>
<dbReference type="CDD" id="cd06558">
    <property type="entry name" value="crotonase-like"/>
    <property type="match status" value="1"/>
</dbReference>
<evidence type="ECO:0000256" key="2">
    <source>
        <dbReference type="ARBA" id="ARBA00023239"/>
    </source>
</evidence>
<name>A0A0B9A9N6_9SPHN</name>
<keyword evidence="3" id="KW-0413">Isomerase</keyword>
<keyword evidence="4" id="KW-1185">Reference proteome</keyword>
<dbReference type="SUPFAM" id="SSF52096">
    <property type="entry name" value="ClpP/crotonase"/>
    <property type="match status" value="1"/>
</dbReference>